<feature type="domain" description="RNA polymerase sigma-70 region 2" evidence="5">
    <location>
        <begin position="18"/>
        <end position="86"/>
    </location>
</feature>
<gene>
    <name evidence="6" type="ORF">I573_00818</name>
</gene>
<evidence type="ECO:0000256" key="3">
    <source>
        <dbReference type="ARBA" id="ARBA00023125"/>
    </source>
</evidence>
<keyword evidence="3" id="KW-0238">DNA-binding</keyword>
<dbReference type="OrthoDB" id="1767844at2"/>
<dbReference type="Proteomes" id="UP000015961">
    <property type="component" value="Unassembled WGS sequence"/>
</dbReference>
<keyword evidence="1" id="KW-0805">Transcription regulation</keyword>
<dbReference type="RefSeq" id="WP_016186209.1">
    <property type="nucleotide sequence ID" value="NZ_ASWO01000003.1"/>
</dbReference>
<evidence type="ECO:0000256" key="1">
    <source>
        <dbReference type="ARBA" id="ARBA00023015"/>
    </source>
</evidence>
<evidence type="ECO:0000256" key="4">
    <source>
        <dbReference type="ARBA" id="ARBA00023163"/>
    </source>
</evidence>
<dbReference type="SUPFAM" id="SSF88946">
    <property type="entry name" value="Sigma2 domain of RNA polymerase sigma factors"/>
    <property type="match status" value="1"/>
</dbReference>
<dbReference type="PANTHER" id="PTHR30385">
    <property type="entry name" value="SIGMA FACTOR F FLAGELLAR"/>
    <property type="match status" value="1"/>
</dbReference>
<proteinExistence type="predicted"/>
<keyword evidence="7" id="KW-1185">Reference proteome</keyword>
<dbReference type="InterPro" id="IPR014284">
    <property type="entry name" value="RNA_pol_sigma-70_dom"/>
</dbReference>
<dbReference type="InterPro" id="IPR007627">
    <property type="entry name" value="RNA_pol_sigma70_r2"/>
</dbReference>
<protein>
    <recommendedName>
        <fullName evidence="5">RNA polymerase sigma-70 region 2 domain-containing protein</fullName>
    </recommendedName>
</protein>
<dbReference type="STRING" id="1140003.OMY_01772"/>
<dbReference type="GO" id="GO:0016987">
    <property type="term" value="F:sigma factor activity"/>
    <property type="evidence" value="ECO:0007669"/>
    <property type="project" value="UniProtKB-KW"/>
</dbReference>
<evidence type="ECO:0000313" key="7">
    <source>
        <dbReference type="Proteomes" id="UP000015961"/>
    </source>
</evidence>
<sequence length="109" mass="12945">MANLETLNQAENDQLLQLFQQYFPIVRALQKKYYIKGFDEDDWSQEGYISLYKAKNAYKPNMGASFGSFFKRTFENNIKSHLRKQNAYKRQIDSLSVSWEDYTQYATSE</sequence>
<dbReference type="Gene3D" id="1.10.1740.10">
    <property type="match status" value="1"/>
</dbReference>
<dbReference type="GO" id="GO:0003677">
    <property type="term" value="F:DNA binding"/>
    <property type="evidence" value="ECO:0007669"/>
    <property type="project" value="UniProtKB-KW"/>
</dbReference>
<comment type="caution">
    <text evidence="6">The sequence shown here is derived from an EMBL/GenBank/DDBJ whole genome shotgun (WGS) entry which is preliminary data.</text>
</comment>
<keyword evidence="4" id="KW-0804">Transcription</keyword>
<dbReference type="EMBL" id="ASWO01000003">
    <property type="protein sequence ID" value="EOT86065.1"/>
    <property type="molecule type" value="Genomic_DNA"/>
</dbReference>
<dbReference type="NCBIfam" id="TIGR02937">
    <property type="entry name" value="sigma70-ECF"/>
    <property type="match status" value="1"/>
</dbReference>
<dbReference type="Pfam" id="PF04542">
    <property type="entry name" value="Sigma70_r2"/>
    <property type="match status" value="1"/>
</dbReference>
<dbReference type="PATRIC" id="fig|1140003.3.peg.1710"/>
<evidence type="ECO:0000313" key="6">
    <source>
        <dbReference type="EMBL" id="EOT86065.1"/>
    </source>
</evidence>
<organism evidence="6 7">
    <name type="scientific">Enterococcus sulfureus ATCC 49903</name>
    <dbReference type="NCBI Taxonomy" id="1140003"/>
    <lineage>
        <taxon>Bacteria</taxon>
        <taxon>Bacillati</taxon>
        <taxon>Bacillota</taxon>
        <taxon>Bacilli</taxon>
        <taxon>Lactobacillales</taxon>
        <taxon>Enterococcaceae</taxon>
        <taxon>Enterococcus</taxon>
    </lineage>
</organism>
<accession>S0P736</accession>
<name>S0P736_9ENTE</name>
<dbReference type="eggNOG" id="COG1595">
    <property type="taxonomic scope" value="Bacteria"/>
</dbReference>
<evidence type="ECO:0000256" key="2">
    <source>
        <dbReference type="ARBA" id="ARBA00023082"/>
    </source>
</evidence>
<reference evidence="6 7" key="1">
    <citation type="submission" date="2013-03" db="EMBL/GenBank/DDBJ databases">
        <title>The Genome Sequence of Enterococcus sulfureus ATCC_49903 (PacBio/Illumina hybrid assembly).</title>
        <authorList>
            <consortium name="The Broad Institute Genomics Platform"/>
            <consortium name="The Broad Institute Genome Sequencing Center for Infectious Disease"/>
            <person name="Earl A."/>
            <person name="Russ C."/>
            <person name="Gilmore M."/>
            <person name="Surin D."/>
            <person name="Walker B."/>
            <person name="Young S."/>
            <person name="Zeng Q."/>
            <person name="Gargeya S."/>
            <person name="Fitzgerald M."/>
            <person name="Haas B."/>
            <person name="Abouelleil A."/>
            <person name="Allen A.W."/>
            <person name="Alvarado L."/>
            <person name="Arachchi H.M."/>
            <person name="Berlin A.M."/>
            <person name="Chapman S.B."/>
            <person name="Gainer-Dewar J."/>
            <person name="Goldberg J."/>
            <person name="Griggs A."/>
            <person name="Gujja S."/>
            <person name="Hansen M."/>
            <person name="Howarth C."/>
            <person name="Imamovic A."/>
            <person name="Ireland A."/>
            <person name="Larimer J."/>
            <person name="McCowan C."/>
            <person name="Murphy C."/>
            <person name="Pearson M."/>
            <person name="Poon T.W."/>
            <person name="Priest M."/>
            <person name="Roberts A."/>
            <person name="Saif S."/>
            <person name="Shea T."/>
            <person name="Sisk P."/>
            <person name="Sykes S."/>
            <person name="Wortman J."/>
            <person name="Nusbaum C."/>
            <person name="Birren B."/>
        </authorList>
    </citation>
    <scope>NUCLEOTIDE SEQUENCE [LARGE SCALE GENOMIC DNA]</scope>
    <source>
        <strain evidence="6 7">ATCC 49903</strain>
    </source>
</reference>
<dbReference type="GO" id="GO:0006352">
    <property type="term" value="P:DNA-templated transcription initiation"/>
    <property type="evidence" value="ECO:0007669"/>
    <property type="project" value="InterPro"/>
</dbReference>
<dbReference type="InterPro" id="IPR013325">
    <property type="entry name" value="RNA_pol_sigma_r2"/>
</dbReference>
<keyword evidence="2" id="KW-0731">Sigma factor</keyword>
<dbReference type="AlphaFoldDB" id="S0P736"/>
<evidence type="ECO:0000259" key="5">
    <source>
        <dbReference type="Pfam" id="PF04542"/>
    </source>
</evidence>